<evidence type="ECO:0008006" key="4">
    <source>
        <dbReference type="Google" id="ProtNLM"/>
    </source>
</evidence>
<comment type="caution">
    <text evidence="2">The sequence shown here is derived from an EMBL/GenBank/DDBJ whole genome shotgun (WGS) entry which is preliminary data.</text>
</comment>
<feature type="compositionally biased region" description="Pro residues" evidence="1">
    <location>
        <begin position="151"/>
        <end position="166"/>
    </location>
</feature>
<feature type="compositionally biased region" description="Pro residues" evidence="1">
    <location>
        <begin position="71"/>
        <end position="83"/>
    </location>
</feature>
<reference evidence="2 3" key="1">
    <citation type="submission" date="2024-05" db="EMBL/GenBank/DDBJ databases">
        <title>A draft genome resource for the thread blight pathogen Marasmius tenuissimus strain MS-2.</title>
        <authorList>
            <person name="Yulfo-Soto G.E."/>
            <person name="Baruah I.K."/>
            <person name="Amoako-Attah I."/>
            <person name="Bukari Y."/>
            <person name="Meinhardt L.W."/>
            <person name="Bailey B.A."/>
            <person name="Cohen S.P."/>
        </authorList>
    </citation>
    <scope>NUCLEOTIDE SEQUENCE [LARGE SCALE GENOMIC DNA]</scope>
    <source>
        <strain evidence="2 3">MS-2</strain>
    </source>
</reference>
<keyword evidence="3" id="KW-1185">Reference proteome</keyword>
<dbReference type="EMBL" id="JBBXMP010000015">
    <property type="protein sequence ID" value="KAL0068892.1"/>
    <property type="molecule type" value="Genomic_DNA"/>
</dbReference>
<organism evidence="2 3">
    <name type="scientific">Marasmius tenuissimus</name>
    <dbReference type="NCBI Taxonomy" id="585030"/>
    <lineage>
        <taxon>Eukaryota</taxon>
        <taxon>Fungi</taxon>
        <taxon>Dikarya</taxon>
        <taxon>Basidiomycota</taxon>
        <taxon>Agaricomycotina</taxon>
        <taxon>Agaricomycetes</taxon>
        <taxon>Agaricomycetidae</taxon>
        <taxon>Agaricales</taxon>
        <taxon>Marasmiineae</taxon>
        <taxon>Marasmiaceae</taxon>
        <taxon>Marasmius</taxon>
    </lineage>
</organism>
<proteinExistence type="predicted"/>
<feature type="region of interest" description="Disordered" evidence="1">
    <location>
        <begin position="47"/>
        <end position="177"/>
    </location>
</feature>
<feature type="compositionally biased region" description="Pro residues" evidence="1">
    <location>
        <begin position="220"/>
        <end position="239"/>
    </location>
</feature>
<evidence type="ECO:0000313" key="2">
    <source>
        <dbReference type="EMBL" id="KAL0068892.1"/>
    </source>
</evidence>
<sequence length="265" mass="29466">MTEYDYSPEGYQRYLETQDRISRWVDTAEAHRHQFKTPFGLRTDVVESEQWDGVSRTSRRDDDRRSTTRAGPPPPPLYHPTPVPAAGMTPSPAQTWHQTRGEPTGVQYQQQQPAYVITQQSKRKSSKSHKSHKSSSRSRPPPTTYIIHTPGVPPMPTVQPPPPPGQYGPSSNTSSVTYITTDHTGYPVTHTAPLHQIPGSVYSYSTPPAVASSPPVYANPPPPPMMSPYTSPPTSPPLPGSYHHPQPNVVYLPPNTRTRTIKVMY</sequence>
<feature type="compositionally biased region" description="Polar residues" evidence="1">
    <location>
        <begin position="106"/>
        <end position="120"/>
    </location>
</feature>
<name>A0ABR3A8N1_9AGAR</name>
<accession>A0ABR3A8N1</accession>
<feature type="compositionally biased region" description="Basic residues" evidence="1">
    <location>
        <begin position="121"/>
        <end position="136"/>
    </location>
</feature>
<evidence type="ECO:0000256" key="1">
    <source>
        <dbReference type="SAM" id="MobiDB-lite"/>
    </source>
</evidence>
<dbReference type="PRINTS" id="PR01217">
    <property type="entry name" value="PRICHEXTENSN"/>
</dbReference>
<protein>
    <recommendedName>
        <fullName evidence="4">Extensin-like</fullName>
    </recommendedName>
</protein>
<gene>
    <name evidence="2" type="ORF">AAF712_003885</name>
</gene>
<dbReference type="Proteomes" id="UP001437256">
    <property type="component" value="Unassembled WGS sequence"/>
</dbReference>
<evidence type="ECO:0000313" key="3">
    <source>
        <dbReference type="Proteomes" id="UP001437256"/>
    </source>
</evidence>
<feature type="region of interest" description="Disordered" evidence="1">
    <location>
        <begin position="220"/>
        <end position="249"/>
    </location>
</feature>